<organism evidence="1 2">
    <name type="scientific">Brachionus calyciflorus</name>
    <dbReference type="NCBI Taxonomy" id="104777"/>
    <lineage>
        <taxon>Eukaryota</taxon>
        <taxon>Metazoa</taxon>
        <taxon>Spiralia</taxon>
        <taxon>Gnathifera</taxon>
        <taxon>Rotifera</taxon>
        <taxon>Eurotatoria</taxon>
        <taxon>Monogononta</taxon>
        <taxon>Pseudotrocha</taxon>
        <taxon>Ploima</taxon>
        <taxon>Brachionidae</taxon>
        <taxon>Brachionus</taxon>
    </lineage>
</organism>
<gene>
    <name evidence="1" type="ORF">OXX778_LOCUS23163</name>
</gene>
<name>A0A814SQ21_9BILA</name>
<protein>
    <submittedName>
        <fullName evidence="1">Uncharacterized protein</fullName>
    </submittedName>
</protein>
<evidence type="ECO:0000313" key="2">
    <source>
        <dbReference type="Proteomes" id="UP000663879"/>
    </source>
</evidence>
<dbReference type="OrthoDB" id="10003725at2759"/>
<dbReference type="AlphaFoldDB" id="A0A814SQ21"/>
<feature type="non-terminal residue" evidence="1">
    <location>
        <position position="1"/>
    </location>
</feature>
<keyword evidence="2" id="KW-1185">Reference proteome</keyword>
<dbReference type="Proteomes" id="UP000663879">
    <property type="component" value="Unassembled WGS sequence"/>
</dbReference>
<proteinExistence type="predicted"/>
<sequence length="249" mass="29304">QLALEGYSIIKDFMPDDEKCSQMYKYFEKQLIKRIKPTMWNHYSSHTKTNNFIEGFHSSLNHNINRIHPNIFFLIGYLKDLQSNASIDYERLKQGQSIRKKCKQEEKDSRLEFLKAKYKDSESELNDTVLPNLTLNQRVNAVEEDQEEPNFGTYESSSLINLIAESNDLLNEQNDQPQNYQRNVTVDRRIRLATVLESIDDNDEDESFNYVNSLTNKEPLREISERNKAENEKLEAAVDARKKKLLWTK</sequence>
<evidence type="ECO:0000313" key="1">
    <source>
        <dbReference type="EMBL" id="CAF1147685.1"/>
    </source>
</evidence>
<accession>A0A814SQ21</accession>
<reference evidence="1" key="1">
    <citation type="submission" date="2021-02" db="EMBL/GenBank/DDBJ databases">
        <authorList>
            <person name="Nowell W R."/>
        </authorList>
    </citation>
    <scope>NUCLEOTIDE SEQUENCE</scope>
    <source>
        <strain evidence="1">Ploen Becks lab</strain>
    </source>
</reference>
<dbReference type="EMBL" id="CAJNOC010011391">
    <property type="protein sequence ID" value="CAF1147685.1"/>
    <property type="molecule type" value="Genomic_DNA"/>
</dbReference>
<comment type="caution">
    <text evidence="1">The sequence shown here is derived from an EMBL/GenBank/DDBJ whole genome shotgun (WGS) entry which is preliminary data.</text>
</comment>